<dbReference type="InterPro" id="IPR019410">
    <property type="entry name" value="Methyltransf_16"/>
</dbReference>
<keyword evidence="6" id="KW-1185">Reference proteome</keyword>
<dbReference type="Gene3D" id="3.40.50.150">
    <property type="entry name" value="Vaccinia Virus protein VP39"/>
    <property type="match status" value="1"/>
</dbReference>
<proteinExistence type="inferred from homology"/>
<dbReference type="SUPFAM" id="SSF53335">
    <property type="entry name" value="S-adenosyl-L-methionine-dependent methyltransferases"/>
    <property type="match status" value="1"/>
</dbReference>
<dbReference type="Proteomes" id="UP001497600">
    <property type="component" value="Chromosome G"/>
</dbReference>
<evidence type="ECO:0000256" key="4">
    <source>
        <dbReference type="ARBA" id="ARBA00039932"/>
    </source>
</evidence>
<dbReference type="Pfam" id="PF10294">
    <property type="entry name" value="Methyltransf_16"/>
    <property type="match status" value="1"/>
</dbReference>
<evidence type="ECO:0000313" key="6">
    <source>
        <dbReference type="Proteomes" id="UP001497600"/>
    </source>
</evidence>
<organism evidence="5 6">
    <name type="scientific">[Candida] anglica</name>
    <dbReference type="NCBI Taxonomy" id="148631"/>
    <lineage>
        <taxon>Eukaryota</taxon>
        <taxon>Fungi</taxon>
        <taxon>Dikarya</taxon>
        <taxon>Ascomycota</taxon>
        <taxon>Saccharomycotina</taxon>
        <taxon>Pichiomycetes</taxon>
        <taxon>Debaryomycetaceae</taxon>
        <taxon>Kurtzmaniella</taxon>
    </lineage>
</organism>
<keyword evidence="1" id="KW-0489">Methyltransferase</keyword>
<accession>A0ABP0EH21</accession>
<dbReference type="PANTHER" id="PTHR14614:SF109">
    <property type="entry name" value="RIBOSOMAL LYSINE N-METHYLTRANSFERASE 5"/>
    <property type="match status" value="1"/>
</dbReference>
<comment type="similarity">
    <text evidence="3">Belongs to the class I-like SAM-binding methyltransferase superfamily. RKM5 family.</text>
</comment>
<sequence>MEGSLTEIEDWDIHSHVYELAARAQSSKRLGYVDRSSDMLDISLQKSGIDLHIKQSITGLSTSTGYVCWQTASYMTDWILGDKKCPFKFNSDMTVVELGSGVGGICVSLLGPKVKQYIATDQQSLLKLLKSNFESNVHGSYRYSEQTINKKSGPISTIEFMEFDWEDPEQGLLNFHAFTNDPVDLIIACDTIYNEYLIPHFINAFTSLMSEHTGVLIGVQLRDEALIELFDEQVLERGLHLFCVNEEILTSELNQGFIIYYITK</sequence>
<reference evidence="5 6" key="1">
    <citation type="submission" date="2024-01" db="EMBL/GenBank/DDBJ databases">
        <authorList>
            <consortium name="Genoscope - CEA"/>
            <person name="William W."/>
        </authorList>
    </citation>
    <scope>NUCLEOTIDE SEQUENCE [LARGE SCALE GENOMIC DNA]</scope>
    <source>
        <strain evidence="5 6">29B2s-10</strain>
    </source>
</reference>
<keyword evidence="2" id="KW-0949">S-adenosyl-L-methionine</keyword>
<evidence type="ECO:0000256" key="1">
    <source>
        <dbReference type="ARBA" id="ARBA00022603"/>
    </source>
</evidence>
<evidence type="ECO:0000256" key="3">
    <source>
        <dbReference type="ARBA" id="ARBA00038458"/>
    </source>
</evidence>
<dbReference type="InterPro" id="IPR029063">
    <property type="entry name" value="SAM-dependent_MTases_sf"/>
</dbReference>
<dbReference type="EMBL" id="OZ004259">
    <property type="protein sequence ID" value="CAK7916640.1"/>
    <property type="molecule type" value="Genomic_DNA"/>
</dbReference>
<evidence type="ECO:0000313" key="5">
    <source>
        <dbReference type="EMBL" id="CAK7916640.1"/>
    </source>
</evidence>
<dbReference type="PANTHER" id="PTHR14614">
    <property type="entry name" value="HEPATOCELLULAR CARCINOMA-ASSOCIATED ANTIGEN"/>
    <property type="match status" value="1"/>
</dbReference>
<keyword evidence="1" id="KW-0808">Transferase</keyword>
<protein>
    <recommendedName>
        <fullName evidence="4">Ribosomal lysine N-methyltransferase 5</fullName>
    </recommendedName>
</protein>
<name>A0ABP0EH21_9ASCO</name>
<gene>
    <name evidence="5" type="primary">RKM5</name>
    <name evidence="5" type="ORF">CAAN4_G04764</name>
</gene>
<evidence type="ECO:0000256" key="2">
    <source>
        <dbReference type="ARBA" id="ARBA00022691"/>
    </source>
</evidence>